<comment type="caution">
    <text evidence="5">The sequence shown here is derived from an EMBL/GenBank/DDBJ whole genome shotgun (WGS) entry which is preliminary data.</text>
</comment>
<evidence type="ECO:0000256" key="3">
    <source>
        <dbReference type="ARBA" id="ARBA00023212"/>
    </source>
</evidence>
<accession>A0AA40FBY7</accession>
<feature type="region of interest" description="Disordered" evidence="4">
    <location>
        <begin position="993"/>
        <end position="1018"/>
    </location>
</feature>
<keyword evidence="3" id="KW-0206">Cytoskeleton</keyword>
<evidence type="ECO:0000313" key="5">
    <source>
        <dbReference type="EMBL" id="KAK0754973.1"/>
    </source>
</evidence>
<feature type="compositionally biased region" description="Acidic residues" evidence="4">
    <location>
        <begin position="1002"/>
        <end position="1013"/>
    </location>
</feature>
<keyword evidence="6" id="KW-1185">Reference proteome</keyword>
<feature type="region of interest" description="Disordered" evidence="4">
    <location>
        <begin position="74"/>
        <end position="100"/>
    </location>
</feature>
<feature type="compositionally biased region" description="Basic and acidic residues" evidence="4">
    <location>
        <begin position="250"/>
        <end position="271"/>
    </location>
</feature>
<evidence type="ECO:0008006" key="7">
    <source>
        <dbReference type="Google" id="ProtNLM"/>
    </source>
</evidence>
<proteinExistence type="predicted"/>
<feature type="region of interest" description="Disordered" evidence="4">
    <location>
        <begin position="250"/>
        <end position="368"/>
    </location>
</feature>
<dbReference type="PANTHER" id="PTHR24107">
    <property type="entry name" value="YNEIN REGULATORY COMPLEX SUBUNIT 5"/>
    <property type="match status" value="1"/>
</dbReference>
<dbReference type="AlphaFoldDB" id="A0AA40FBY7"/>
<dbReference type="InterPro" id="IPR032675">
    <property type="entry name" value="LRR_dom_sf"/>
</dbReference>
<reference evidence="5" key="1">
    <citation type="submission" date="2023-06" db="EMBL/GenBank/DDBJ databases">
        <title>Genome-scale phylogeny and comparative genomics of the fungal order Sordariales.</title>
        <authorList>
            <consortium name="Lawrence Berkeley National Laboratory"/>
            <person name="Hensen N."/>
            <person name="Bonometti L."/>
            <person name="Westerberg I."/>
            <person name="Brannstrom I.O."/>
            <person name="Guillou S."/>
            <person name="Cros-Aarteil S."/>
            <person name="Calhoun S."/>
            <person name="Haridas S."/>
            <person name="Kuo A."/>
            <person name="Mondo S."/>
            <person name="Pangilinan J."/>
            <person name="Riley R."/>
            <person name="LaButti K."/>
            <person name="Andreopoulos B."/>
            <person name="Lipzen A."/>
            <person name="Chen C."/>
            <person name="Yanf M."/>
            <person name="Daum C."/>
            <person name="Ng V."/>
            <person name="Clum A."/>
            <person name="Steindorff A."/>
            <person name="Ohm R."/>
            <person name="Martin F."/>
            <person name="Silar P."/>
            <person name="Natvig D."/>
            <person name="Lalanne C."/>
            <person name="Gautier V."/>
            <person name="Ament-velasquez S.L."/>
            <person name="Kruys A."/>
            <person name="Hutchinson M.I."/>
            <person name="Powell A.J."/>
            <person name="Barry K."/>
            <person name="Miller A.N."/>
            <person name="Grigoriev I.V."/>
            <person name="Debuchy R."/>
            <person name="Gladieux P."/>
            <person name="Thoren M.H."/>
            <person name="Johannesson H."/>
        </authorList>
    </citation>
    <scope>NUCLEOTIDE SEQUENCE</scope>
    <source>
        <strain evidence="5">SMH3187-1</strain>
    </source>
</reference>
<feature type="compositionally biased region" description="Basic and acidic residues" evidence="4">
    <location>
        <begin position="301"/>
        <end position="322"/>
    </location>
</feature>
<dbReference type="SUPFAM" id="SSF52047">
    <property type="entry name" value="RNI-like"/>
    <property type="match status" value="1"/>
</dbReference>
<gene>
    <name evidence="5" type="ORF">B0T18DRAFT_316222</name>
</gene>
<feature type="compositionally biased region" description="Polar residues" evidence="4">
    <location>
        <begin position="122"/>
        <end position="135"/>
    </location>
</feature>
<protein>
    <recommendedName>
        <fullName evidence="7">Cell wall biogenesis protein Mhp1</fullName>
    </recommendedName>
</protein>
<feature type="region of interest" description="Disordered" evidence="4">
    <location>
        <begin position="1"/>
        <end position="35"/>
    </location>
</feature>
<sequence length="1155" mass="125788">MEQVHGVDVSWMTHGNPKDKPARANLRRRSHSQNLSTATLTGTSIVTSTPSNTSATTTNTTNAITAAAAATTGSLTTTGNNGAASRPSLTRTVSEDKKAVPLTQRRGSWFSNISSKFSSGSLATQSPPQANTTSPKPAELSVPRANPVKNAVLPHASKHEGEGPYTPAPPRGSQASLLHVFRRLSSSNGNSTGPISRPHSHGLVERRVLNVDRHRERCAITGLHQSKLRRVAFCVDVEVAPMPKYLDEGARKIKADKEQKKKAREKSEGDALKNGNGAAAQKEQNGPASITDEPLFAEPDQEGKTETKKKDKKKKSEEERKARKEKKRKLAEANGTIPMELHFDSGDESSSSATVGRPETPKPQIAPTTNPVRIYRRCCQLREAPILRKITEQLLDPVNSSEDGMVEKLDLTGYTLQLPDLVTLGDYLAVVPVREVILENCGLTDEGLRVVLAGLLAARKFTYKKRKTHIAETDDLENHGGVVERLVLKKNKLGPEGWRHICLFLYLCKSLKQLDVSGIQFPRPAVANGQQPVRPEQDLSRLLSKTLSERPGGSTIGLLNLGQTGLTTYQLSTIIDGVIRCGIRRLGLAHIDIDPAGLECVAKLIRSGVCEGLDLGGNALTDQLAVIADAIEAEQNCPLWALSLADCNLKPPSLCKLLPKLVKSQLRFLDLSHNHDLFSSSPSAVSVLRRYLPKMQSLKRIHLVDCSLNSEQVIALAEIIPEIPGLAHISFLENPEITELATNANTEETKEEACALYASLLAAARVSSSLVAVDIDLPSEQSSDLVKAMAKHVVAYCLRNMELAAVTATKAADVPEPQYPEALQRLVGNDSLKPSEVDSDLGAAPDDDYVIGGAGLVKALACCLKNRGDESRRQSGEFIRDVENGVSPTRKRTGVPTGKAKETSKHMLSTARRIRNRLQPAIVKARSVDGGETHAYHRLIFLDTTLQGMISRFEQEFPDTREDDSAIALSSSLEDYTIDRHLSASLSSSEAHLTVRPASLSDGDDEADPDGESISEPGLEVRPRRLARAASAISLTSKALADEEGRVLRAGHQFRSAIVKPEHYALLSSRIEMVGADPNHVRLLHELIDEFGDEDIRAQVRDKDVVRVFEENKGLIMRKMKEADEGHWETFVESQVMARKNVGLGEEKEGDVVVV</sequence>
<feature type="region of interest" description="Disordered" evidence="4">
    <location>
        <begin position="886"/>
        <end position="907"/>
    </location>
</feature>
<evidence type="ECO:0000313" key="6">
    <source>
        <dbReference type="Proteomes" id="UP001172155"/>
    </source>
</evidence>
<dbReference type="EMBL" id="JAUKUD010000001">
    <property type="protein sequence ID" value="KAK0754973.1"/>
    <property type="molecule type" value="Genomic_DNA"/>
</dbReference>
<dbReference type="PANTHER" id="PTHR24107:SF2">
    <property type="entry name" value="NLR FAMILY CARD DOMAIN CONTAINING 3"/>
    <property type="match status" value="1"/>
</dbReference>
<dbReference type="InterPro" id="IPR052410">
    <property type="entry name" value="DRC5"/>
</dbReference>
<organism evidence="5 6">
    <name type="scientific">Schizothecium vesticola</name>
    <dbReference type="NCBI Taxonomy" id="314040"/>
    <lineage>
        <taxon>Eukaryota</taxon>
        <taxon>Fungi</taxon>
        <taxon>Dikarya</taxon>
        <taxon>Ascomycota</taxon>
        <taxon>Pezizomycotina</taxon>
        <taxon>Sordariomycetes</taxon>
        <taxon>Sordariomycetidae</taxon>
        <taxon>Sordariales</taxon>
        <taxon>Schizotheciaceae</taxon>
        <taxon>Schizothecium</taxon>
    </lineage>
</organism>
<evidence type="ECO:0000256" key="1">
    <source>
        <dbReference type="ARBA" id="ARBA00004245"/>
    </source>
</evidence>
<dbReference type="Proteomes" id="UP001172155">
    <property type="component" value="Unassembled WGS sequence"/>
</dbReference>
<dbReference type="Gene3D" id="3.80.10.10">
    <property type="entry name" value="Ribonuclease Inhibitor"/>
    <property type="match status" value="2"/>
</dbReference>
<feature type="compositionally biased region" description="Low complexity" evidence="4">
    <location>
        <begin position="74"/>
        <end position="84"/>
    </location>
</feature>
<feature type="region of interest" description="Disordered" evidence="4">
    <location>
        <begin position="118"/>
        <end position="142"/>
    </location>
</feature>
<keyword evidence="2" id="KW-0963">Cytoplasm</keyword>
<evidence type="ECO:0000256" key="2">
    <source>
        <dbReference type="ARBA" id="ARBA00022490"/>
    </source>
</evidence>
<name>A0AA40FBY7_9PEZI</name>
<dbReference type="GO" id="GO:0005856">
    <property type="term" value="C:cytoskeleton"/>
    <property type="evidence" value="ECO:0007669"/>
    <property type="project" value="UniProtKB-SubCell"/>
</dbReference>
<evidence type="ECO:0000256" key="4">
    <source>
        <dbReference type="SAM" id="MobiDB-lite"/>
    </source>
</evidence>
<comment type="subcellular location">
    <subcellularLocation>
        <location evidence="1">Cytoplasm</location>
        <location evidence="1">Cytoskeleton</location>
    </subcellularLocation>
</comment>